<dbReference type="PROSITE" id="PS01124">
    <property type="entry name" value="HTH_ARAC_FAMILY_2"/>
    <property type="match status" value="1"/>
</dbReference>
<dbReference type="InterPro" id="IPR011006">
    <property type="entry name" value="CheY-like_superfamily"/>
</dbReference>
<evidence type="ECO:0000259" key="10">
    <source>
        <dbReference type="PROSITE" id="PS50110"/>
    </source>
</evidence>
<dbReference type="EMBL" id="JAUSTZ010000001">
    <property type="protein sequence ID" value="MDQ0223988.1"/>
    <property type="molecule type" value="Genomic_DNA"/>
</dbReference>
<evidence type="ECO:0000256" key="1">
    <source>
        <dbReference type="ARBA" id="ARBA00004496"/>
    </source>
</evidence>
<dbReference type="InterPro" id="IPR018060">
    <property type="entry name" value="HTH_AraC"/>
</dbReference>
<evidence type="ECO:0000256" key="8">
    <source>
        <dbReference type="PROSITE-ProRule" id="PRU00169"/>
    </source>
</evidence>
<evidence type="ECO:0000259" key="9">
    <source>
        <dbReference type="PROSITE" id="PS01124"/>
    </source>
</evidence>
<feature type="modified residue" description="4-aspartylphosphate" evidence="8">
    <location>
        <position position="55"/>
    </location>
</feature>
<dbReference type="InterPro" id="IPR051552">
    <property type="entry name" value="HptR"/>
</dbReference>
<dbReference type="Pfam" id="PF00072">
    <property type="entry name" value="Response_reg"/>
    <property type="match status" value="1"/>
</dbReference>
<accession>A0ABT9YVH6</accession>
<comment type="caution">
    <text evidence="11">The sequence shown here is derived from an EMBL/GenBank/DDBJ whole genome shotgun (WGS) entry which is preliminary data.</text>
</comment>
<proteinExistence type="predicted"/>
<evidence type="ECO:0000256" key="3">
    <source>
        <dbReference type="ARBA" id="ARBA00022553"/>
    </source>
</evidence>
<dbReference type="RefSeq" id="WP_174879604.1">
    <property type="nucleotide sequence ID" value="NZ_CADEPK010000032.1"/>
</dbReference>
<evidence type="ECO:0000256" key="2">
    <source>
        <dbReference type="ARBA" id="ARBA00022490"/>
    </source>
</evidence>
<feature type="domain" description="Response regulatory" evidence="10">
    <location>
        <begin position="3"/>
        <end position="120"/>
    </location>
</feature>
<reference evidence="11 12" key="1">
    <citation type="submission" date="2023-07" db="EMBL/GenBank/DDBJ databases">
        <title>Genomic Encyclopedia of Type Strains, Phase IV (KMG-IV): sequencing the most valuable type-strain genomes for metagenomic binning, comparative biology and taxonomic classification.</title>
        <authorList>
            <person name="Goeker M."/>
        </authorList>
    </citation>
    <scope>NUCLEOTIDE SEQUENCE [LARGE SCALE GENOMIC DNA]</scope>
    <source>
        <strain evidence="11 12">DSM 17723</strain>
    </source>
</reference>
<keyword evidence="4" id="KW-0902">Two-component regulatory system</keyword>
<evidence type="ECO:0000313" key="12">
    <source>
        <dbReference type="Proteomes" id="UP001232245"/>
    </source>
</evidence>
<dbReference type="SMART" id="SM00448">
    <property type="entry name" value="REC"/>
    <property type="match status" value="1"/>
</dbReference>
<dbReference type="PROSITE" id="PS00041">
    <property type="entry name" value="HTH_ARAC_FAMILY_1"/>
    <property type="match status" value="1"/>
</dbReference>
<organism evidence="11 12">
    <name type="scientific">Metabacillus niabensis</name>
    <dbReference type="NCBI Taxonomy" id="324854"/>
    <lineage>
        <taxon>Bacteria</taxon>
        <taxon>Bacillati</taxon>
        <taxon>Bacillota</taxon>
        <taxon>Bacilli</taxon>
        <taxon>Bacillales</taxon>
        <taxon>Bacillaceae</taxon>
        <taxon>Metabacillus</taxon>
    </lineage>
</organism>
<sequence>MYKVIIVDDEPMIRKGLRAIIPWNELGFEVVDIAKNGRDGYEKYQQHSPNLMIVDIKMPEMNGITLLEKIREENESIHFIILSGYAEFDYAKKAIGCKCDGFLLKPLDEEELITHLKGIFQKLQNEKQLYHLLNEDKENMREEFMRKLVLSKHSEIGEDVKRLADYYQVSSDTYQTAILSINDEEISAKVKSIIEASKRGFVIEKSEYLILFFLDDFLSKHRTNISFHQLILLIKEQQLYAAIGDAVNRIEDIPDSYQSALAIFERKFFYPKGKLLSSKELKATFQVNDEQGTKISIDSYVERLYYSMDIVNMAACEKITNELFEELSHHDNSELDVKKIIFHIYTNTINKLLLANPDLKSLHSFITSAGDLFEMQSIPCIKQYFLKQINQILSMLDNGETDVTLKKLIDLIHKEYNQSLRLETLADVFNYNSAYLGKLFKSYTGEYFNTYLDKVRIENGKKLLEKGYKVYEVAEKVGYANVDYFHRKFKKYVGISPSSFRKEG</sequence>
<evidence type="ECO:0000256" key="7">
    <source>
        <dbReference type="ARBA" id="ARBA00023163"/>
    </source>
</evidence>
<dbReference type="InterPro" id="IPR018062">
    <property type="entry name" value="HTH_AraC-typ_CS"/>
</dbReference>
<name>A0ABT9YVH6_9BACI</name>
<keyword evidence="3 8" id="KW-0597">Phosphoprotein</keyword>
<dbReference type="PRINTS" id="PR00032">
    <property type="entry name" value="HTHARAC"/>
</dbReference>
<dbReference type="InterPro" id="IPR009057">
    <property type="entry name" value="Homeodomain-like_sf"/>
</dbReference>
<evidence type="ECO:0000313" key="11">
    <source>
        <dbReference type="EMBL" id="MDQ0223988.1"/>
    </source>
</evidence>
<dbReference type="InterPro" id="IPR001789">
    <property type="entry name" value="Sig_transdc_resp-reg_receiver"/>
</dbReference>
<dbReference type="Gene3D" id="3.40.50.2300">
    <property type="match status" value="1"/>
</dbReference>
<protein>
    <submittedName>
        <fullName evidence="11">Two-component system response regulator YesN</fullName>
    </submittedName>
</protein>
<comment type="subcellular location">
    <subcellularLocation>
        <location evidence="1">Cytoplasm</location>
    </subcellularLocation>
</comment>
<dbReference type="Pfam" id="PF12833">
    <property type="entry name" value="HTH_18"/>
    <property type="match status" value="1"/>
</dbReference>
<keyword evidence="6" id="KW-0238">DNA-binding</keyword>
<evidence type="ECO:0000256" key="6">
    <source>
        <dbReference type="ARBA" id="ARBA00023125"/>
    </source>
</evidence>
<keyword evidence="12" id="KW-1185">Reference proteome</keyword>
<keyword evidence="2" id="KW-0963">Cytoplasm</keyword>
<evidence type="ECO:0000256" key="5">
    <source>
        <dbReference type="ARBA" id="ARBA00023015"/>
    </source>
</evidence>
<dbReference type="SUPFAM" id="SSF46689">
    <property type="entry name" value="Homeodomain-like"/>
    <property type="match status" value="2"/>
</dbReference>
<feature type="domain" description="HTH araC/xylS-type" evidence="9">
    <location>
        <begin position="406"/>
        <end position="503"/>
    </location>
</feature>
<dbReference type="SMART" id="SM00342">
    <property type="entry name" value="HTH_ARAC"/>
    <property type="match status" value="1"/>
</dbReference>
<dbReference type="Proteomes" id="UP001232245">
    <property type="component" value="Unassembled WGS sequence"/>
</dbReference>
<gene>
    <name evidence="11" type="ORF">J2S02_000310</name>
</gene>
<dbReference type="PANTHER" id="PTHR42713">
    <property type="entry name" value="HISTIDINE KINASE-RELATED"/>
    <property type="match status" value="1"/>
</dbReference>
<evidence type="ECO:0000256" key="4">
    <source>
        <dbReference type="ARBA" id="ARBA00023012"/>
    </source>
</evidence>
<dbReference type="InterPro" id="IPR020449">
    <property type="entry name" value="Tscrpt_reg_AraC-type_HTH"/>
</dbReference>
<dbReference type="CDD" id="cd17536">
    <property type="entry name" value="REC_YesN-like"/>
    <property type="match status" value="1"/>
</dbReference>
<dbReference type="Gene3D" id="1.10.10.60">
    <property type="entry name" value="Homeodomain-like"/>
    <property type="match status" value="2"/>
</dbReference>
<dbReference type="SUPFAM" id="SSF52172">
    <property type="entry name" value="CheY-like"/>
    <property type="match status" value="1"/>
</dbReference>
<keyword evidence="5" id="KW-0805">Transcription regulation</keyword>
<dbReference type="PANTHER" id="PTHR42713:SF3">
    <property type="entry name" value="TRANSCRIPTIONAL REGULATORY PROTEIN HPTR"/>
    <property type="match status" value="1"/>
</dbReference>
<keyword evidence="7" id="KW-0804">Transcription</keyword>
<dbReference type="PROSITE" id="PS50110">
    <property type="entry name" value="RESPONSE_REGULATORY"/>
    <property type="match status" value="1"/>
</dbReference>